<gene>
    <name evidence="10" type="ORF">MEDL_68857</name>
</gene>
<dbReference type="SMART" id="SM00179">
    <property type="entry name" value="EGF_CA"/>
    <property type="match status" value="3"/>
</dbReference>
<protein>
    <recommendedName>
        <fullName evidence="9">EGF-like domain-containing protein</fullName>
    </recommendedName>
</protein>
<keyword evidence="7" id="KW-0472">Membrane</keyword>
<feature type="transmembrane region" description="Helical" evidence="7">
    <location>
        <begin position="352"/>
        <end position="376"/>
    </location>
</feature>
<feature type="disulfide bond" evidence="5">
    <location>
        <begin position="317"/>
        <end position="327"/>
    </location>
</feature>
<feature type="disulfide bond" evidence="5">
    <location>
        <begin position="177"/>
        <end position="194"/>
    </location>
</feature>
<keyword evidence="2" id="KW-0677">Repeat</keyword>
<feature type="disulfide bond" evidence="5">
    <location>
        <begin position="152"/>
        <end position="161"/>
    </location>
</feature>
<evidence type="ECO:0000256" key="1">
    <source>
        <dbReference type="ARBA" id="ARBA00022729"/>
    </source>
</evidence>
<keyword evidence="3 5" id="KW-1015">Disulfide bond</keyword>
<dbReference type="Proteomes" id="UP000683360">
    <property type="component" value="Unassembled WGS sequence"/>
</dbReference>
<feature type="domain" description="EGF-like" evidence="9">
    <location>
        <begin position="313"/>
        <end position="348"/>
    </location>
</feature>
<evidence type="ECO:0000313" key="10">
    <source>
        <dbReference type="EMBL" id="CAG2257819.1"/>
    </source>
</evidence>
<feature type="disulfide bond" evidence="5">
    <location>
        <begin position="131"/>
        <end position="141"/>
    </location>
</feature>
<feature type="disulfide bond" evidence="5">
    <location>
        <begin position="280"/>
        <end position="290"/>
    </location>
</feature>
<dbReference type="GO" id="GO:0005509">
    <property type="term" value="F:calcium ion binding"/>
    <property type="evidence" value="ECO:0007669"/>
    <property type="project" value="InterPro"/>
</dbReference>
<evidence type="ECO:0000256" key="8">
    <source>
        <dbReference type="SAM" id="SignalP"/>
    </source>
</evidence>
<dbReference type="InterPro" id="IPR000152">
    <property type="entry name" value="EGF-type_Asp/Asn_hydroxyl_site"/>
</dbReference>
<feature type="domain" description="EGF-like" evidence="9">
    <location>
        <begin position="127"/>
        <end position="162"/>
    </location>
</feature>
<dbReference type="InterPro" id="IPR000742">
    <property type="entry name" value="EGF"/>
</dbReference>
<dbReference type="FunFam" id="2.10.25.10:FF:000472">
    <property type="entry name" value="Uncharacterized protein, isoform A"/>
    <property type="match status" value="1"/>
</dbReference>
<feature type="region of interest" description="Disordered" evidence="6">
    <location>
        <begin position="221"/>
        <end position="268"/>
    </location>
</feature>
<name>A0A8S3VJ52_MYTED</name>
<evidence type="ECO:0000259" key="9">
    <source>
        <dbReference type="PROSITE" id="PS50026"/>
    </source>
</evidence>
<dbReference type="PANTHER" id="PTHR24033">
    <property type="entry name" value="EGF-LIKE DOMAIN-CONTAINING PROTEIN"/>
    <property type="match status" value="1"/>
</dbReference>
<dbReference type="PANTHER" id="PTHR24033:SF151">
    <property type="entry name" value="NOTCH 2"/>
    <property type="match status" value="1"/>
</dbReference>
<keyword evidence="1 8" id="KW-0732">Signal</keyword>
<dbReference type="FunFam" id="2.10.25.10:FF:000031">
    <property type="entry name" value="neurogenic locus notch homolog protein 3"/>
    <property type="match status" value="1"/>
</dbReference>
<feature type="compositionally biased region" description="Low complexity" evidence="6">
    <location>
        <begin position="221"/>
        <end position="244"/>
    </location>
</feature>
<accession>A0A8S3VJ52</accession>
<dbReference type="SMART" id="SM00181">
    <property type="entry name" value="EGF"/>
    <property type="match status" value="4"/>
</dbReference>
<dbReference type="PROSITE" id="PS00010">
    <property type="entry name" value="ASX_HYDROXYL"/>
    <property type="match status" value="2"/>
</dbReference>
<dbReference type="InterPro" id="IPR001881">
    <property type="entry name" value="EGF-like_Ca-bd_dom"/>
</dbReference>
<keyword evidence="5" id="KW-0245">EGF-like domain</keyword>
<reference evidence="10" key="1">
    <citation type="submission" date="2021-03" db="EMBL/GenBank/DDBJ databases">
        <authorList>
            <person name="Bekaert M."/>
        </authorList>
    </citation>
    <scope>NUCLEOTIDE SEQUENCE</scope>
</reference>
<proteinExistence type="predicted"/>
<dbReference type="InterPro" id="IPR051830">
    <property type="entry name" value="NOTCH_homolog"/>
</dbReference>
<comment type="caution">
    <text evidence="10">The sequence shown here is derived from an EMBL/GenBank/DDBJ whole genome shotgun (WGS) entry which is preliminary data.</text>
</comment>
<dbReference type="SUPFAM" id="SSF57196">
    <property type="entry name" value="EGF/Laminin"/>
    <property type="match status" value="3"/>
</dbReference>
<dbReference type="Pfam" id="PF00008">
    <property type="entry name" value="EGF"/>
    <property type="match status" value="1"/>
</dbReference>
<sequence>MSFASLAGILCIYYILLIHQHVDGFGKGCGKGYNECDLGNWMAWGRCDARCGGGTHTRQKAMCCDVNKVKTLDECLVRCNMTKDEFNNKTTESQPCGQVCNNKGKFNVSTSKCECVNGTWGHCCELQINECSSNPCHHGYCYDRLFSYFCRCHSGYYGGHCEHGYCDHTKCGVHQSCIAKRIRRNTTYVYEPSCECNLGYYGNKCQLDTSYNATFCPSTTTNPPTTQQKTTVTKTPDPTTSKKTTAVKKTSHPTTNPTALPTHTSRHPIYNQRPHGGGSCVSSPCQYGSCVQMGQDYFCFCSPGYAGRHCEIDKDDCEEEPCSFGHCIDMVNKYKCDCNMFFTGINCTKMKWWGIMSLCLAALAGLLILCCCLYCISSCTSKREDEDTIEKQFAPRIVKPPPFTKKPIKAWMG</sequence>
<comment type="caution">
    <text evidence="5">Lacks conserved residue(s) required for the propagation of feature annotation.</text>
</comment>
<feature type="disulfide bond" evidence="5">
    <location>
        <begin position="338"/>
        <end position="347"/>
    </location>
</feature>
<evidence type="ECO:0000256" key="3">
    <source>
        <dbReference type="ARBA" id="ARBA00023157"/>
    </source>
</evidence>
<evidence type="ECO:0000256" key="5">
    <source>
        <dbReference type="PROSITE-ProRule" id="PRU00076"/>
    </source>
</evidence>
<dbReference type="CDD" id="cd00054">
    <property type="entry name" value="EGF_CA"/>
    <property type="match status" value="1"/>
</dbReference>
<feature type="disulfide bond" evidence="5">
    <location>
        <begin position="196"/>
        <end position="205"/>
    </location>
</feature>
<feature type="chain" id="PRO_5035874307" description="EGF-like domain-containing protein" evidence="8">
    <location>
        <begin position="25"/>
        <end position="413"/>
    </location>
</feature>
<dbReference type="EMBL" id="CAJPWZ010003331">
    <property type="protein sequence ID" value="CAG2257819.1"/>
    <property type="molecule type" value="Genomic_DNA"/>
</dbReference>
<feature type="disulfide bond" evidence="5">
    <location>
        <begin position="301"/>
        <end position="310"/>
    </location>
</feature>
<dbReference type="AlphaFoldDB" id="A0A8S3VJ52"/>
<feature type="signal peptide" evidence="8">
    <location>
        <begin position="1"/>
        <end position="24"/>
    </location>
</feature>
<dbReference type="PRINTS" id="PR00010">
    <property type="entry name" value="EGFBLOOD"/>
</dbReference>
<dbReference type="PROSITE" id="PS01187">
    <property type="entry name" value="EGF_CA"/>
    <property type="match status" value="2"/>
</dbReference>
<keyword evidence="11" id="KW-1185">Reference proteome</keyword>
<keyword evidence="7" id="KW-0812">Transmembrane</keyword>
<evidence type="ECO:0000256" key="2">
    <source>
        <dbReference type="ARBA" id="ARBA00022737"/>
    </source>
</evidence>
<dbReference type="OrthoDB" id="6051224at2759"/>
<feature type="compositionally biased region" description="Polar residues" evidence="6">
    <location>
        <begin position="252"/>
        <end position="263"/>
    </location>
</feature>
<organism evidence="10 11">
    <name type="scientific">Mytilus edulis</name>
    <name type="common">Blue mussel</name>
    <dbReference type="NCBI Taxonomy" id="6550"/>
    <lineage>
        <taxon>Eukaryota</taxon>
        <taxon>Metazoa</taxon>
        <taxon>Spiralia</taxon>
        <taxon>Lophotrochozoa</taxon>
        <taxon>Mollusca</taxon>
        <taxon>Bivalvia</taxon>
        <taxon>Autobranchia</taxon>
        <taxon>Pteriomorphia</taxon>
        <taxon>Mytilida</taxon>
        <taxon>Mytiloidea</taxon>
        <taxon>Mytilidae</taxon>
        <taxon>Mytilinae</taxon>
        <taxon>Mytilus</taxon>
    </lineage>
</organism>
<keyword evidence="4" id="KW-0325">Glycoprotein</keyword>
<dbReference type="PROSITE" id="PS50026">
    <property type="entry name" value="EGF_3"/>
    <property type="match status" value="4"/>
</dbReference>
<dbReference type="Gene3D" id="2.10.25.10">
    <property type="entry name" value="Laminin"/>
    <property type="match status" value="3"/>
</dbReference>
<evidence type="ECO:0000256" key="7">
    <source>
        <dbReference type="SAM" id="Phobius"/>
    </source>
</evidence>
<evidence type="ECO:0000256" key="6">
    <source>
        <dbReference type="SAM" id="MobiDB-lite"/>
    </source>
</evidence>
<feature type="domain" description="EGF-like" evidence="9">
    <location>
        <begin position="167"/>
        <end position="206"/>
    </location>
</feature>
<keyword evidence="7" id="KW-1133">Transmembrane helix</keyword>
<dbReference type="InterPro" id="IPR018097">
    <property type="entry name" value="EGF_Ca-bd_CS"/>
</dbReference>
<dbReference type="PROSITE" id="PS01186">
    <property type="entry name" value="EGF_2"/>
    <property type="match status" value="3"/>
</dbReference>
<evidence type="ECO:0000256" key="4">
    <source>
        <dbReference type="ARBA" id="ARBA00023180"/>
    </source>
</evidence>
<dbReference type="PROSITE" id="PS00022">
    <property type="entry name" value="EGF_1"/>
    <property type="match status" value="4"/>
</dbReference>
<evidence type="ECO:0000313" key="11">
    <source>
        <dbReference type="Proteomes" id="UP000683360"/>
    </source>
</evidence>
<feature type="domain" description="EGF-like" evidence="9">
    <location>
        <begin position="276"/>
        <end position="311"/>
    </location>
</feature>